<keyword evidence="2" id="KW-1185">Reference proteome</keyword>
<accession>A0AAE4B3F2</accession>
<evidence type="ECO:0000313" key="2">
    <source>
        <dbReference type="Proteomes" id="UP001226762"/>
    </source>
</evidence>
<dbReference type="InterPro" id="IPR027266">
    <property type="entry name" value="TrmE/GcvT-like"/>
</dbReference>
<dbReference type="InterPro" id="IPR007375">
    <property type="entry name" value="SoxG"/>
</dbReference>
<evidence type="ECO:0000313" key="1">
    <source>
        <dbReference type="EMBL" id="MDQ2089197.1"/>
    </source>
</evidence>
<name>A0AAE4B3F2_9RHOB</name>
<dbReference type="AlphaFoldDB" id="A0AAE4B3F2"/>
<comment type="caution">
    <text evidence="1">The sequence shown here is derived from an EMBL/GenBank/DDBJ whole genome shotgun (WGS) entry which is preliminary data.</text>
</comment>
<protein>
    <submittedName>
        <fullName evidence="1">Sarcosine oxidase subunit gamma</fullName>
    </submittedName>
</protein>
<sequence length="189" mass="19698">MSEAVSALAGAGFDGIARVEEAGQVGMVTLRGDLDSAAMVKAVKTATDAAVPGQRAITRAGGYAVAWMSPDELLITCDHDKADAVVNSLAKSLAGAQFLAVNVSDARAVFDVSGAQARDVLAKLMPVDFSRAAFGPDIIRRSRLAQVPAAVWMSADDTFRVVCFRSVARYLFDVLCMAAQDGSEVGVLG</sequence>
<proteinExistence type="predicted"/>
<dbReference type="SUPFAM" id="SSF103025">
    <property type="entry name" value="Folate-binding domain"/>
    <property type="match status" value="1"/>
</dbReference>
<reference evidence="1" key="2">
    <citation type="submission" date="2023-02" db="EMBL/GenBank/DDBJ databases">
        <title>'Rhodoalgimonas zhirmunskyi' gen. nov., isolated from a red alga.</title>
        <authorList>
            <person name="Nedashkovskaya O.I."/>
            <person name="Otstavnykh N.Y."/>
            <person name="Bystritskaya E.P."/>
            <person name="Balabanova L.A."/>
            <person name="Isaeva M.P."/>
        </authorList>
    </citation>
    <scope>NUCLEOTIDE SEQUENCE</scope>
    <source>
        <strain evidence="1">KCTC 52189</strain>
    </source>
</reference>
<gene>
    <name evidence="1" type="ORF">NO357_04690</name>
</gene>
<dbReference type="EMBL" id="JANHAX010000001">
    <property type="protein sequence ID" value="MDQ2089197.1"/>
    <property type="molecule type" value="Genomic_DNA"/>
</dbReference>
<dbReference type="Gene3D" id="3.30.1360.120">
    <property type="entry name" value="Probable tRNA modification gtpase trme, domain 1"/>
    <property type="match status" value="1"/>
</dbReference>
<organism evidence="1 2">
    <name type="scientific">Marimonas arenosa</name>
    <dbReference type="NCBI Taxonomy" id="1795305"/>
    <lineage>
        <taxon>Bacteria</taxon>
        <taxon>Pseudomonadati</taxon>
        <taxon>Pseudomonadota</taxon>
        <taxon>Alphaproteobacteria</taxon>
        <taxon>Rhodobacterales</taxon>
        <taxon>Paracoccaceae</taxon>
        <taxon>Marimonas</taxon>
    </lineage>
</organism>
<dbReference type="RefSeq" id="WP_306734446.1">
    <property type="nucleotide sequence ID" value="NZ_JANHAX010000001.1"/>
</dbReference>
<dbReference type="Gene3D" id="3.30.70.1520">
    <property type="entry name" value="Heterotetrameric sarcosine oxidase"/>
    <property type="match status" value="1"/>
</dbReference>
<dbReference type="Proteomes" id="UP001226762">
    <property type="component" value="Unassembled WGS sequence"/>
</dbReference>
<reference evidence="1" key="1">
    <citation type="submission" date="2022-07" db="EMBL/GenBank/DDBJ databases">
        <authorList>
            <person name="Otstavnykh N."/>
            <person name="Isaeva M."/>
            <person name="Bystritskaya E."/>
        </authorList>
    </citation>
    <scope>NUCLEOTIDE SEQUENCE</scope>
    <source>
        <strain evidence="1">KCTC 52189</strain>
    </source>
</reference>
<dbReference type="Pfam" id="PF04268">
    <property type="entry name" value="SoxG"/>
    <property type="match status" value="1"/>
</dbReference>